<dbReference type="InterPro" id="IPR002938">
    <property type="entry name" value="FAD-bd"/>
</dbReference>
<evidence type="ECO:0000256" key="4">
    <source>
        <dbReference type="ARBA" id="ARBA00022630"/>
    </source>
</evidence>
<comment type="pathway">
    <text evidence="2">Cofactor biosynthesis; ubiquinone biosynthesis.</text>
</comment>
<dbReference type="InterPro" id="IPR018168">
    <property type="entry name" value="Ubi_Hdrlase_CS"/>
</dbReference>
<dbReference type="GO" id="GO:0016705">
    <property type="term" value="F:oxidoreductase activity, acting on paired donors, with incorporation or reduction of molecular oxygen"/>
    <property type="evidence" value="ECO:0007669"/>
    <property type="project" value="InterPro"/>
</dbReference>
<feature type="domain" description="FAD-binding" evidence="8">
    <location>
        <begin position="14"/>
        <end position="348"/>
    </location>
</feature>
<dbReference type="Proteomes" id="UP000216361">
    <property type="component" value="Unassembled WGS sequence"/>
</dbReference>
<evidence type="ECO:0000256" key="5">
    <source>
        <dbReference type="ARBA" id="ARBA00022827"/>
    </source>
</evidence>
<dbReference type="FunFam" id="3.50.50.60:FF:000021">
    <property type="entry name" value="Ubiquinone biosynthesis monooxygenase COQ6"/>
    <property type="match status" value="1"/>
</dbReference>
<evidence type="ECO:0000256" key="3">
    <source>
        <dbReference type="ARBA" id="ARBA00005349"/>
    </source>
</evidence>
<dbReference type="GO" id="GO:0071949">
    <property type="term" value="F:FAD binding"/>
    <property type="evidence" value="ECO:0007669"/>
    <property type="project" value="InterPro"/>
</dbReference>
<keyword evidence="7" id="KW-0503">Monooxygenase</keyword>
<name>A0A255XI78_9PROT</name>
<organism evidence="9 10">
    <name type="scientific">Elstera cyanobacteriorum</name>
    <dbReference type="NCBI Taxonomy" id="2022747"/>
    <lineage>
        <taxon>Bacteria</taxon>
        <taxon>Pseudomonadati</taxon>
        <taxon>Pseudomonadota</taxon>
        <taxon>Alphaproteobacteria</taxon>
        <taxon>Rhodospirillales</taxon>
        <taxon>Rhodospirillaceae</taxon>
        <taxon>Elstera</taxon>
    </lineage>
</organism>
<gene>
    <name evidence="9" type="ORF">CHR90_16535</name>
</gene>
<dbReference type="GO" id="GO:0006744">
    <property type="term" value="P:ubiquinone biosynthetic process"/>
    <property type="evidence" value="ECO:0007669"/>
    <property type="project" value="UniProtKB-UniPathway"/>
</dbReference>
<dbReference type="UniPathway" id="UPA00232"/>
<evidence type="ECO:0000256" key="2">
    <source>
        <dbReference type="ARBA" id="ARBA00004749"/>
    </source>
</evidence>
<reference evidence="9 10" key="1">
    <citation type="submission" date="2017-07" db="EMBL/GenBank/DDBJ databases">
        <title>Elstera cyanobacteriorum sp. nov., a novel bacterium isolated from cyanobacterial aggregates in a eutrophic lake.</title>
        <authorList>
            <person name="Cai H."/>
        </authorList>
    </citation>
    <scope>NUCLEOTIDE SEQUENCE [LARGE SCALE GENOMIC DNA]</scope>
    <source>
        <strain evidence="9 10">TH019</strain>
    </source>
</reference>
<protein>
    <submittedName>
        <fullName evidence="9">2-octaprenyl-6-methoxyphenyl hydroxylase</fullName>
    </submittedName>
</protein>
<evidence type="ECO:0000256" key="6">
    <source>
        <dbReference type="ARBA" id="ARBA00023002"/>
    </source>
</evidence>
<evidence type="ECO:0000313" key="9">
    <source>
        <dbReference type="EMBL" id="OYQ16601.1"/>
    </source>
</evidence>
<dbReference type="RefSeq" id="WP_094410239.1">
    <property type="nucleotide sequence ID" value="NZ_BMJZ01000003.1"/>
</dbReference>
<evidence type="ECO:0000256" key="7">
    <source>
        <dbReference type="ARBA" id="ARBA00023033"/>
    </source>
</evidence>
<keyword evidence="6" id="KW-0560">Oxidoreductase</keyword>
<dbReference type="SUPFAM" id="SSF51905">
    <property type="entry name" value="FAD/NAD(P)-binding domain"/>
    <property type="match status" value="1"/>
</dbReference>
<dbReference type="InterPro" id="IPR051205">
    <property type="entry name" value="UbiH/COQ6_monooxygenase"/>
</dbReference>
<dbReference type="InterPro" id="IPR010971">
    <property type="entry name" value="UbiH/COQ6"/>
</dbReference>
<dbReference type="PRINTS" id="PR00420">
    <property type="entry name" value="RNGMNOXGNASE"/>
</dbReference>
<sequence length="412" mass="44906">MTQTQAPAGAADRHDVIILGGGLVGASLAIALGHAGLRCALIDRDTPADQRQDAFDGRGSAVSLASKRVLAGLGIWDAIEEKGPILDIRVSDGPSRLFLHYDHRTVGDEPMGWIIENRFLRRALHKIVAQTPNVDWLAPAAAAGFERGPGWVGLTLTDGRRLTAPLLVGAEGRKSQVRDWAGITVRRIDYRQTGIVCAVEHEKPHNGIAHERFLPIGPLALLPLEHPNRSSVVWTEDPAKVADFLALSDEDFAFEIERRFGPWLGKLSMVGPRWNYPLTALMANRFYGDRIVLAGDSAHGVHPIAGQGVNLGWRDVAALAELLIEAARTGTDLGSPALLKRYDAWRRPDCVGMLAATDVLNRLFATDFPPVRLARDLGLAAVNRVEPLKRVLIRHAMGVLGHQPKLVRGERV</sequence>
<dbReference type="EMBL" id="NOXS01000035">
    <property type="protein sequence ID" value="OYQ16601.1"/>
    <property type="molecule type" value="Genomic_DNA"/>
</dbReference>
<dbReference type="AlphaFoldDB" id="A0A255XI78"/>
<dbReference type="PROSITE" id="PS01304">
    <property type="entry name" value="UBIH"/>
    <property type="match status" value="1"/>
</dbReference>
<dbReference type="GO" id="GO:0110142">
    <property type="term" value="C:ubiquinone biosynthesis complex"/>
    <property type="evidence" value="ECO:0007669"/>
    <property type="project" value="UniProtKB-ARBA"/>
</dbReference>
<dbReference type="InterPro" id="IPR036188">
    <property type="entry name" value="FAD/NAD-bd_sf"/>
</dbReference>
<dbReference type="Gene3D" id="3.50.50.60">
    <property type="entry name" value="FAD/NAD(P)-binding domain"/>
    <property type="match status" value="2"/>
</dbReference>
<evidence type="ECO:0000313" key="10">
    <source>
        <dbReference type="Proteomes" id="UP000216361"/>
    </source>
</evidence>
<proteinExistence type="inferred from homology"/>
<dbReference type="PANTHER" id="PTHR43876:SF25">
    <property type="entry name" value="MONOOXYGENASE NMA2164"/>
    <property type="match status" value="1"/>
</dbReference>
<evidence type="ECO:0000259" key="8">
    <source>
        <dbReference type="Pfam" id="PF01494"/>
    </source>
</evidence>
<comment type="caution">
    <text evidence="9">The sequence shown here is derived from an EMBL/GenBank/DDBJ whole genome shotgun (WGS) entry which is preliminary data.</text>
</comment>
<dbReference type="NCBIfam" id="TIGR01988">
    <property type="entry name" value="Ubi-OHases"/>
    <property type="match status" value="1"/>
</dbReference>
<evidence type="ECO:0000256" key="1">
    <source>
        <dbReference type="ARBA" id="ARBA00001974"/>
    </source>
</evidence>
<dbReference type="PANTHER" id="PTHR43876">
    <property type="entry name" value="UBIQUINONE BIOSYNTHESIS MONOOXYGENASE COQ6, MITOCHONDRIAL"/>
    <property type="match status" value="1"/>
</dbReference>
<keyword evidence="4" id="KW-0285">Flavoprotein</keyword>
<dbReference type="GO" id="GO:0004497">
    <property type="term" value="F:monooxygenase activity"/>
    <property type="evidence" value="ECO:0007669"/>
    <property type="project" value="UniProtKB-KW"/>
</dbReference>
<comment type="cofactor">
    <cofactor evidence="1">
        <name>FAD</name>
        <dbReference type="ChEBI" id="CHEBI:57692"/>
    </cofactor>
</comment>
<keyword evidence="5" id="KW-0274">FAD</keyword>
<comment type="similarity">
    <text evidence="3">Belongs to the UbiH/COQ6 family.</text>
</comment>
<dbReference type="Pfam" id="PF01494">
    <property type="entry name" value="FAD_binding_3"/>
    <property type="match status" value="1"/>
</dbReference>
<dbReference type="OrthoDB" id="9796623at2"/>
<accession>A0A255XI78</accession>
<keyword evidence="10" id="KW-1185">Reference proteome</keyword>